<reference evidence="1 2" key="1">
    <citation type="submission" date="2024-03" db="EMBL/GenBank/DDBJ databases">
        <title>The Acrasis kona genome and developmental transcriptomes reveal deep origins of eukaryotic multicellular pathways.</title>
        <authorList>
            <person name="Sheikh S."/>
            <person name="Fu C.-J."/>
            <person name="Brown M.W."/>
            <person name="Baldauf S.L."/>
        </authorList>
    </citation>
    <scope>NUCLEOTIDE SEQUENCE [LARGE SCALE GENOMIC DNA]</scope>
    <source>
        <strain evidence="1 2">ATCC MYA-3509</strain>
    </source>
</reference>
<protein>
    <submittedName>
        <fullName evidence="1">Uncharacterized protein</fullName>
    </submittedName>
</protein>
<keyword evidence="2" id="KW-1185">Reference proteome</keyword>
<dbReference type="EMBL" id="JAOPGA020000651">
    <property type="protein sequence ID" value="KAL0480299.1"/>
    <property type="molecule type" value="Genomic_DNA"/>
</dbReference>
<feature type="non-terminal residue" evidence="1">
    <location>
        <position position="85"/>
    </location>
</feature>
<organism evidence="1 2">
    <name type="scientific">Acrasis kona</name>
    <dbReference type="NCBI Taxonomy" id="1008807"/>
    <lineage>
        <taxon>Eukaryota</taxon>
        <taxon>Discoba</taxon>
        <taxon>Heterolobosea</taxon>
        <taxon>Tetramitia</taxon>
        <taxon>Eutetramitia</taxon>
        <taxon>Acrasidae</taxon>
        <taxon>Acrasis</taxon>
    </lineage>
</organism>
<gene>
    <name evidence="1" type="ORF">AKO1_007101</name>
</gene>
<evidence type="ECO:0000313" key="2">
    <source>
        <dbReference type="Proteomes" id="UP001431209"/>
    </source>
</evidence>
<proteinExistence type="predicted"/>
<comment type="caution">
    <text evidence="1">The sequence shown here is derived from an EMBL/GenBank/DDBJ whole genome shotgun (WGS) entry which is preliminary data.</text>
</comment>
<dbReference type="Proteomes" id="UP001431209">
    <property type="component" value="Unassembled WGS sequence"/>
</dbReference>
<dbReference type="AlphaFoldDB" id="A0AAW2YUI5"/>
<accession>A0AAW2YUI5</accession>
<name>A0AAW2YUI5_9EUKA</name>
<evidence type="ECO:0000313" key="1">
    <source>
        <dbReference type="EMBL" id="KAL0480299.1"/>
    </source>
</evidence>
<sequence>MRTISRIFLYLKFYHYTIPKELILICIVWFFDEPLRTSAWCDTFEHRTPACLISVILNNGWCFRRISSLSLLPWPFLETNPSAIF</sequence>